<evidence type="ECO:0000259" key="1">
    <source>
        <dbReference type="Pfam" id="PF02602"/>
    </source>
</evidence>
<feature type="domain" description="Tetrapyrrole biosynthesis uroporphyrinogen III synthase" evidence="1">
    <location>
        <begin position="27"/>
        <end position="282"/>
    </location>
</feature>
<proteinExistence type="predicted"/>
<name>A0ABR9ZIN1_9CORY</name>
<protein>
    <submittedName>
        <fullName evidence="2">Uroporphyrinogen-III synthase</fullName>
    </submittedName>
</protein>
<dbReference type="InterPro" id="IPR003754">
    <property type="entry name" value="4pyrrol_synth_uPrphyn_synth"/>
</dbReference>
<dbReference type="Gene3D" id="3.40.50.10090">
    <property type="match status" value="2"/>
</dbReference>
<evidence type="ECO:0000313" key="2">
    <source>
        <dbReference type="EMBL" id="MBF4552833.1"/>
    </source>
</evidence>
<comment type="caution">
    <text evidence="2">The sequence shown here is derived from an EMBL/GenBank/DDBJ whole genome shotgun (WGS) entry which is preliminary data.</text>
</comment>
<dbReference type="CDD" id="cd06578">
    <property type="entry name" value="HemD"/>
    <property type="match status" value="1"/>
</dbReference>
<dbReference type="SUPFAM" id="SSF69618">
    <property type="entry name" value="HemD-like"/>
    <property type="match status" value="1"/>
</dbReference>
<dbReference type="PANTHER" id="PTHR40082:SF1">
    <property type="entry name" value="BLR5956 PROTEIN"/>
    <property type="match status" value="1"/>
</dbReference>
<dbReference type="InterPro" id="IPR039793">
    <property type="entry name" value="UROS/Hem4"/>
</dbReference>
<dbReference type="RefSeq" id="WP_194555707.1">
    <property type="nucleotide sequence ID" value="NZ_JADKMY010000001.1"/>
</dbReference>
<dbReference type="Proteomes" id="UP000635902">
    <property type="component" value="Unassembled WGS sequence"/>
</dbReference>
<dbReference type="Pfam" id="PF02602">
    <property type="entry name" value="HEM4"/>
    <property type="match status" value="1"/>
</dbReference>
<evidence type="ECO:0000313" key="3">
    <source>
        <dbReference type="Proteomes" id="UP000635902"/>
    </source>
</evidence>
<reference evidence="2 3" key="1">
    <citation type="submission" date="2020-10" db="EMBL/GenBank/DDBJ databases">
        <title>Novel species in genus Corynebacterium.</title>
        <authorList>
            <person name="Zhang G."/>
        </authorList>
    </citation>
    <scope>NUCLEOTIDE SEQUENCE [LARGE SCALE GENOMIC DNA]</scope>
    <source>
        <strain evidence="2 3">DSM 45110</strain>
    </source>
</reference>
<gene>
    <name evidence="2" type="ORF">IRY30_01900</name>
</gene>
<sequence length="296" mass="31824">MNPQPDLLSTALLGTRVLLPIDRKSEAMADSLSRHGAEVTIAPPLRITAATDDPSLHAACRKLATETIDFTVVTTGVGFRALTELARQEEHRTAWGEALLAQLSESKLLSRGPKPKGAIVEAGFAPAWTADSETSAKILEYLLAKDLHGAHIVVQHHGAGDSEFEQSLRAAGARVTGLTTYRWEDPLDPAKVQESVQNAARGHFDVIAFTSAPAAERWLEIARAENCLEEILALHNPATTEPPTEQLSRLMIAAVGPVTAQPLIDAGFAPQSPERFRMGALIKLIVQHGGREAPKP</sequence>
<organism evidence="2 3">
    <name type="scientific">Corynebacterium suicordis DSM 45110</name>
    <dbReference type="NCBI Taxonomy" id="1121369"/>
    <lineage>
        <taxon>Bacteria</taxon>
        <taxon>Bacillati</taxon>
        <taxon>Actinomycetota</taxon>
        <taxon>Actinomycetes</taxon>
        <taxon>Mycobacteriales</taxon>
        <taxon>Corynebacteriaceae</taxon>
        <taxon>Corynebacterium</taxon>
    </lineage>
</organism>
<accession>A0ABR9ZIN1</accession>
<dbReference type="PANTHER" id="PTHR40082">
    <property type="entry name" value="BLR5956 PROTEIN"/>
    <property type="match status" value="1"/>
</dbReference>
<dbReference type="EMBL" id="JADKMY010000001">
    <property type="protein sequence ID" value="MBF4552833.1"/>
    <property type="molecule type" value="Genomic_DNA"/>
</dbReference>
<keyword evidence="3" id="KW-1185">Reference proteome</keyword>
<dbReference type="InterPro" id="IPR036108">
    <property type="entry name" value="4pyrrol_syn_uPrphyn_synt_sf"/>
</dbReference>